<organism evidence="4 5">
    <name type="scientific">Athelia psychrophila</name>
    <dbReference type="NCBI Taxonomy" id="1759441"/>
    <lineage>
        <taxon>Eukaryota</taxon>
        <taxon>Fungi</taxon>
        <taxon>Dikarya</taxon>
        <taxon>Basidiomycota</taxon>
        <taxon>Agaricomycotina</taxon>
        <taxon>Agaricomycetes</taxon>
        <taxon>Agaricomycetidae</taxon>
        <taxon>Atheliales</taxon>
        <taxon>Atheliaceae</taxon>
        <taxon>Athelia</taxon>
    </lineage>
</organism>
<dbReference type="STRING" id="436010.A0A166R8V8"/>
<dbReference type="PROSITE" id="PS50082">
    <property type="entry name" value="WD_REPEATS_2"/>
    <property type="match status" value="1"/>
</dbReference>
<dbReference type="GO" id="GO:0006508">
    <property type="term" value="P:proteolysis"/>
    <property type="evidence" value="ECO:0007669"/>
    <property type="project" value="UniProtKB-KW"/>
</dbReference>
<accession>A0A166R8V8</accession>
<dbReference type="AlphaFoldDB" id="A0A166R8V8"/>
<dbReference type="InterPro" id="IPR001680">
    <property type="entry name" value="WD40_rpt"/>
</dbReference>
<dbReference type="Proteomes" id="UP000076532">
    <property type="component" value="Unassembled WGS sequence"/>
</dbReference>
<dbReference type="OrthoDB" id="6262491at2759"/>
<keyword evidence="1 3" id="KW-0853">WD repeat</keyword>
<evidence type="ECO:0000256" key="2">
    <source>
        <dbReference type="ARBA" id="ARBA00022737"/>
    </source>
</evidence>
<keyword evidence="2" id="KW-0677">Repeat</keyword>
<evidence type="ECO:0000313" key="5">
    <source>
        <dbReference type="Proteomes" id="UP000076532"/>
    </source>
</evidence>
<dbReference type="SUPFAM" id="SSF82171">
    <property type="entry name" value="DPP6 N-terminal domain-like"/>
    <property type="match status" value="1"/>
</dbReference>
<dbReference type="SMART" id="SM00320">
    <property type="entry name" value="WD40"/>
    <property type="match status" value="2"/>
</dbReference>
<keyword evidence="4" id="KW-0378">Hydrolase</keyword>
<dbReference type="PANTHER" id="PTHR44129">
    <property type="entry name" value="WD REPEAT-CONTAINING PROTEIN POP1"/>
    <property type="match status" value="1"/>
</dbReference>
<protein>
    <submittedName>
        <fullName evidence="4">Tricorn protease domain 2-containing protein</fullName>
    </submittedName>
</protein>
<evidence type="ECO:0000256" key="3">
    <source>
        <dbReference type="PROSITE-ProRule" id="PRU00221"/>
    </source>
</evidence>
<feature type="repeat" description="WD" evidence="3">
    <location>
        <begin position="1"/>
        <end position="41"/>
    </location>
</feature>
<dbReference type="Pfam" id="PF00400">
    <property type="entry name" value="WD40"/>
    <property type="match status" value="2"/>
</dbReference>
<name>A0A166R8V8_9AGAM</name>
<dbReference type="PROSITE" id="PS00678">
    <property type="entry name" value="WD_REPEATS_1"/>
    <property type="match status" value="1"/>
</dbReference>
<proteinExistence type="predicted"/>
<dbReference type="EMBL" id="KV417505">
    <property type="protein sequence ID" value="KZP28028.1"/>
    <property type="molecule type" value="Genomic_DNA"/>
</dbReference>
<keyword evidence="5" id="KW-1185">Reference proteome</keyword>
<feature type="non-terminal residue" evidence="4">
    <location>
        <position position="76"/>
    </location>
</feature>
<feature type="non-terminal residue" evidence="4">
    <location>
        <position position="1"/>
    </location>
</feature>
<dbReference type="InterPro" id="IPR015943">
    <property type="entry name" value="WD40/YVTN_repeat-like_dom_sf"/>
</dbReference>
<dbReference type="PROSITE" id="PS50294">
    <property type="entry name" value="WD_REPEATS_REGION"/>
    <property type="match status" value="1"/>
</dbReference>
<dbReference type="Gene3D" id="2.130.10.10">
    <property type="entry name" value="YVTN repeat-like/Quinoprotein amine dehydrogenase"/>
    <property type="match status" value="1"/>
</dbReference>
<evidence type="ECO:0000256" key="1">
    <source>
        <dbReference type="ARBA" id="ARBA00022574"/>
    </source>
</evidence>
<dbReference type="GO" id="GO:0008233">
    <property type="term" value="F:peptidase activity"/>
    <property type="evidence" value="ECO:0007669"/>
    <property type="project" value="UniProtKB-KW"/>
</dbReference>
<evidence type="ECO:0000313" key="4">
    <source>
        <dbReference type="EMBL" id="KZP28028.1"/>
    </source>
</evidence>
<gene>
    <name evidence="4" type="ORF">FIBSPDRAFT_713898</name>
</gene>
<sequence>NVHDDIVQSVAFSPDGKHIASGSWDGAIYVWDAHTGKLIVGPFHAPGKVTSVAFSPDGKRIASTSLDGKTIHIFDM</sequence>
<reference evidence="4 5" key="1">
    <citation type="journal article" date="2016" name="Mol. Biol. Evol.">
        <title>Comparative Genomics of Early-Diverging Mushroom-Forming Fungi Provides Insights into the Origins of Lignocellulose Decay Capabilities.</title>
        <authorList>
            <person name="Nagy L.G."/>
            <person name="Riley R."/>
            <person name="Tritt A."/>
            <person name="Adam C."/>
            <person name="Daum C."/>
            <person name="Floudas D."/>
            <person name="Sun H."/>
            <person name="Yadav J.S."/>
            <person name="Pangilinan J."/>
            <person name="Larsson K.H."/>
            <person name="Matsuura K."/>
            <person name="Barry K."/>
            <person name="Labutti K."/>
            <person name="Kuo R."/>
            <person name="Ohm R.A."/>
            <person name="Bhattacharya S.S."/>
            <person name="Shirouzu T."/>
            <person name="Yoshinaga Y."/>
            <person name="Martin F.M."/>
            <person name="Grigoriev I.V."/>
            <person name="Hibbett D.S."/>
        </authorList>
    </citation>
    <scope>NUCLEOTIDE SEQUENCE [LARGE SCALE GENOMIC DNA]</scope>
    <source>
        <strain evidence="4 5">CBS 109695</strain>
    </source>
</reference>
<dbReference type="InterPro" id="IPR050349">
    <property type="entry name" value="WD_LIS1/nudF_dynein_reg"/>
</dbReference>
<dbReference type="InterPro" id="IPR019775">
    <property type="entry name" value="WD40_repeat_CS"/>
</dbReference>
<keyword evidence="4" id="KW-0645">Protease</keyword>